<dbReference type="AlphaFoldDB" id="W2CB32"/>
<dbReference type="SUPFAM" id="SSF46689">
    <property type="entry name" value="Homeodomain-like"/>
    <property type="match status" value="1"/>
</dbReference>
<evidence type="ECO:0000256" key="1">
    <source>
        <dbReference type="ARBA" id="ARBA00023125"/>
    </source>
</evidence>
<evidence type="ECO:0000313" key="4">
    <source>
        <dbReference type="EMBL" id="ETK04253.1"/>
    </source>
</evidence>
<evidence type="ECO:0000256" key="2">
    <source>
        <dbReference type="PROSITE-ProRule" id="PRU00335"/>
    </source>
</evidence>
<dbReference type="PROSITE" id="PS50977">
    <property type="entry name" value="HTH_TETR_2"/>
    <property type="match status" value="1"/>
</dbReference>
<evidence type="ECO:0000313" key="5">
    <source>
        <dbReference type="Proteomes" id="UP000018872"/>
    </source>
</evidence>
<dbReference type="GO" id="GO:0003677">
    <property type="term" value="F:DNA binding"/>
    <property type="evidence" value="ECO:0007669"/>
    <property type="project" value="UniProtKB-UniRule"/>
</dbReference>
<dbReference type="Gene3D" id="1.10.10.60">
    <property type="entry name" value="Homeodomain-like"/>
    <property type="match status" value="1"/>
</dbReference>
<protein>
    <submittedName>
        <fullName evidence="4">TetR family transcriptional regulator</fullName>
    </submittedName>
</protein>
<sequence length="199" mass="22990">MSVSKTREVLVDVARQLFARMGFQNTTMNDIAQASQKGRRTLYTYFKSKDDVFDAVVEAELDKLVDSLLEVAARRLPADRKLITYIYMRLHAVKAIVFRNGTLRAAFFRDIWRVEKARKKFDLRETEILRDILNDGVNEGLFSITDIDMTAYIIHHALKGLEVPYIRGHINGWGKSKGIERQNVLNIIFNGIKVKHNVY</sequence>
<dbReference type="PRINTS" id="PR00455">
    <property type="entry name" value="HTHTETR"/>
</dbReference>
<proteinExistence type="predicted"/>
<gene>
    <name evidence="4" type="ORF">T229_09525</name>
</gene>
<evidence type="ECO:0000259" key="3">
    <source>
        <dbReference type="PROSITE" id="PS50977"/>
    </source>
</evidence>
<dbReference type="Proteomes" id="UP000018872">
    <property type="component" value="Unassembled WGS sequence"/>
</dbReference>
<name>W2CB32_9BACT</name>
<dbReference type="PANTHER" id="PTHR43479:SF11">
    <property type="entry name" value="ACREF_ENVCD OPERON REPRESSOR-RELATED"/>
    <property type="match status" value="1"/>
</dbReference>
<keyword evidence="1 2" id="KW-0238">DNA-binding</keyword>
<reference evidence="4 5" key="1">
    <citation type="submission" date="2013-11" db="EMBL/GenBank/DDBJ databases">
        <title>Single cell genomics of uncultured Tannerella BU063 (oral taxon 286).</title>
        <authorList>
            <person name="Beall C.J."/>
            <person name="Campbell A.G."/>
            <person name="Griffen A.L."/>
            <person name="Podar M."/>
            <person name="Leys E.J."/>
        </authorList>
    </citation>
    <scope>NUCLEOTIDE SEQUENCE [LARGE SCALE GENOMIC DNA]</scope>
    <source>
        <strain evidence="4">Cell 5</strain>
    </source>
</reference>
<feature type="domain" description="HTH tetR-type" evidence="3">
    <location>
        <begin position="4"/>
        <end position="64"/>
    </location>
</feature>
<dbReference type="PATRIC" id="fig|1410950.3.peg.1364"/>
<dbReference type="PANTHER" id="PTHR43479">
    <property type="entry name" value="ACREF/ENVCD OPERON REPRESSOR-RELATED"/>
    <property type="match status" value="1"/>
</dbReference>
<dbReference type="EMBL" id="AYYC01000671">
    <property type="protein sequence ID" value="ETK04253.1"/>
    <property type="molecule type" value="Genomic_DNA"/>
</dbReference>
<accession>W2CB32</accession>
<dbReference type="InterPro" id="IPR009057">
    <property type="entry name" value="Homeodomain-like_sf"/>
</dbReference>
<comment type="caution">
    <text evidence="4">The sequence shown here is derived from an EMBL/GenBank/DDBJ whole genome shotgun (WGS) entry which is preliminary data.</text>
</comment>
<feature type="DNA-binding region" description="H-T-H motif" evidence="2">
    <location>
        <begin position="27"/>
        <end position="46"/>
    </location>
</feature>
<dbReference type="InterPro" id="IPR050624">
    <property type="entry name" value="HTH-type_Tx_Regulator"/>
</dbReference>
<dbReference type="Pfam" id="PF00440">
    <property type="entry name" value="TetR_N"/>
    <property type="match status" value="1"/>
</dbReference>
<dbReference type="InterPro" id="IPR001647">
    <property type="entry name" value="HTH_TetR"/>
</dbReference>
<organism evidence="4 5">
    <name type="scientific">Tannerella sp. oral taxon BU063 isolate Cell 5</name>
    <dbReference type="NCBI Taxonomy" id="1410950"/>
    <lineage>
        <taxon>Bacteria</taxon>
        <taxon>Pseudomonadati</taxon>
        <taxon>Bacteroidota</taxon>
        <taxon>Bacteroidia</taxon>
        <taxon>Bacteroidales</taxon>
        <taxon>Tannerellaceae</taxon>
        <taxon>Tannerella</taxon>
    </lineage>
</organism>
<dbReference type="Gene3D" id="1.10.357.10">
    <property type="entry name" value="Tetracycline Repressor, domain 2"/>
    <property type="match status" value="1"/>
</dbReference>